<keyword evidence="3" id="KW-0520">NAD</keyword>
<keyword evidence="2" id="KW-0560">Oxidoreductase</keyword>
<dbReference type="PRINTS" id="PR00080">
    <property type="entry name" value="SDRFAMILY"/>
</dbReference>
<dbReference type="AlphaFoldDB" id="A0A167H1L5"/>
<evidence type="ECO:0000256" key="3">
    <source>
        <dbReference type="ARBA" id="ARBA00023027"/>
    </source>
</evidence>
<dbReference type="OrthoDB" id="9803333at2"/>
<evidence type="ECO:0000256" key="1">
    <source>
        <dbReference type="ARBA" id="ARBA00006484"/>
    </source>
</evidence>
<dbReference type="STRING" id="1763535.LPB072_08950"/>
<dbReference type="InterPro" id="IPR057326">
    <property type="entry name" value="KR_dom"/>
</dbReference>
<dbReference type="InterPro" id="IPR036291">
    <property type="entry name" value="NAD(P)-bd_dom_sf"/>
</dbReference>
<dbReference type="EMBL" id="LVWD01000034">
    <property type="protein sequence ID" value="OAD40139.1"/>
    <property type="molecule type" value="Genomic_DNA"/>
</dbReference>
<dbReference type="RefSeq" id="WP_066094384.1">
    <property type="nucleotide sequence ID" value="NZ_CP017476.1"/>
</dbReference>
<dbReference type="EMBL" id="CP017476">
    <property type="protein sequence ID" value="AOW12956.1"/>
    <property type="molecule type" value="Genomic_DNA"/>
</dbReference>
<dbReference type="Pfam" id="PF13561">
    <property type="entry name" value="adh_short_C2"/>
    <property type="match status" value="1"/>
</dbReference>
<evidence type="ECO:0000313" key="8">
    <source>
        <dbReference type="Proteomes" id="UP000185680"/>
    </source>
</evidence>
<keyword evidence="7" id="KW-1185">Reference proteome</keyword>
<dbReference type="PANTHER" id="PTHR24321">
    <property type="entry name" value="DEHYDROGENASES, SHORT CHAIN"/>
    <property type="match status" value="1"/>
</dbReference>
<protein>
    <recommendedName>
        <fullName evidence="4">Ketoreductase domain-containing protein</fullName>
    </recommendedName>
</protein>
<feature type="domain" description="Ketoreductase" evidence="4">
    <location>
        <begin position="11"/>
        <end position="190"/>
    </location>
</feature>
<reference evidence="5 8" key="2">
    <citation type="submission" date="2016-10" db="EMBL/GenBank/DDBJ databases">
        <title>Hydorgenophaga sp. LPB0072 isolated from gastropod.</title>
        <authorList>
            <person name="Kim E."/>
            <person name="Yi H."/>
        </authorList>
    </citation>
    <scope>NUCLEOTIDE SEQUENCE [LARGE SCALE GENOMIC DNA]</scope>
    <source>
        <strain evidence="5 8">LPB0072</strain>
    </source>
</reference>
<dbReference type="GO" id="GO:0016491">
    <property type="term" value="F:oxidoreductase activity"/>
    <property type="evidence" value="ECO:0007669"/>
    <property type="project" value="UniProtKB-KW"/>
</dbReference>
<dbReference type="Proteomes" id="UP000185680">
    <property type="component" value="Chromosome"/>
</dbReference>
<dbReference type="Gene3D" id="3.40.50.720">
    <property type="entry name" value="NAD(P)-binding Rossmann-like Domain"/>
    <property type="match status" value="1"/>
</dbReference>
<dbReference type="FunFam" id="3.40.50.720:FF:000084">
    <property type="entry name" value="Short-chain dehydrogenase reductase"/>
    <property type="match status" value="1"/>
</dbReference>
<accession>A0A167H1L5</accession>
<comment type="similarity">
    <text evidence="1">Belongs to the short-chain dehydrogenases/reductases (SDR) family.</text>
</comment>
<evidence type="ECO:0000313" key="7">
    <source>
        <dbReference type="Proteomes" id="UP000185657"/>
    </source>
</evidence>
<dbReference type="KEGG" id="hyl:LPB072_08950"/>
<dbReference type="CDD" id="cd05233">
    <property type="entry name" value="SDR_c"/>
    <property type="match status" value="1"/>
</dbReference>
<gene>
    <name evidence="5" type="ORF">LPB072_08950</name>
    <name evidence="6" type="ORF">LPB72_18445</name>
</gene>
<dbReference type="Proteomes" id="UP000185657">
    <property type="component" value="Unassembled WGS sequence"/>
</dbReference>
<dbReference type="InterPro" id="IPR002347">
    <property type="entry name" value="SDR_fam"/>
</dbReference>
<evidence type="ECO:0000256" key="2">
    <source>
        <dbReference type="ARBA" id="ARBA00023002"/>
    </source>
</evidence>
<sequence>MTTNNAQSTAATTFITGGASGIGAAIVRAHVARGDRVAFTYWSSADEARALESELGDRVLAIKSDVTDETEVAKAFAQAVAQFGQVDHAVANAGGLLERVKCVDMSLAFWNKATNLNLTSAFLTCREALRHMVPRGSGSVVIMSSLAGHDGGGPGATHYGAAKGALLSYTRGLAKEVGPQGIRVNAIAPGLIATRFHEVFNTPQGRAAGVEKTPLRREGQPGDVANAVAYLTSEASSFITGEVIEVNGGMAMF</sequence>
<proteinExistence type="inferred from homology"/>
<dbReference type="InterPro" id="IPR020904">
    <property type="entry name" value="Sc_DH/Rdtase_CS"/>
</dbReference>
<dbReference type="SUPFAM" id="SSF51735">
    <property type="entry name" value="NAD(P)-binding Rossmann-fold domains"/>
    <property type="match status" value="1"/>
</dbReference>
<organism evidence="5 8">
    <name type="scientific">Hydrogenophaga crassostreae</name>
    <dbReference type="NCBI Taxonomy" id="1763535"/>
    <lineage>
        <taxon>Bacteria</taxon>
        <taxon>Pseudomonadati</taxon>
        <taxon>Pseudomonadota</taxon>
        <taxon>Betaproteobacteria</taxon>
        <taxon>Burkholderiales</taxon>
        <taxon>Comamonadaceae</taxon>
        <taxon>Hydrogenophaga</taxon>
    </lineage>
</organism>
<dbReference type="SMART" id="SM00822">
    <property type="entry name" value="PKS_KR"/>
    <property type="match status" value="1"/>
</dbReference>
<reference evidence="6 7" key="1">
    <citation type="submission" date="2016-02" db="EMBL/GenBank/DDBJ databases">
        <title>Draft genome sequence of Hydrogenophaga sp. LPB0072.</title>
        <authorList>
            <person name="Shin S.-K."/>
            <person name="Yi H."/>
        </authorList>
    </citation>
    <scope>NUCLEOTIDE SEQUENCE [LARGE SCALE GENOMIC DNA]</scope>
    <source>
        <strain evidence="6 7">LPB0072</strain>
    </source>
</reference>
<evidence type="ECO:0000259" key="4">
    <source>
        <dbReference type="SMART" id="SM00822"/>
    </source>
</evidence>
<evidence type="ECO:0000313" key="6">
    <source>
        <dbReference type="EMBL" id="OAD40139.1"/>
    </source>
</evidence>
<name>A0A167H1L5_9BURK</name>
<dbReference type="PRINTS" id="PR00081">
    <property type="entry name" value="GDHRDH"/>
</dbReference>
<evidence type="ECO:0000313" key="5">
    <source>
        <dbReference type="EMBL" id="AOW12956.1"/>
    </source>
</evidence>
<dbReference type="PANTHER" id="PTHR24321:SF8">
    <property type="entry name" value="ESTRADIOL 17-BETA-DEHYDROGENASE 8-RELATED"/>
    <property type="match status" value="1"/>
</dbReference>
<dbReference type="PROSITE" id="PS00061">
    <property type="entry name" value="ADH_SHORT"/>
    <property type="match status" value="1"/>
</dbReference>